<dbReference type="CDD" id="cd02440">
    <property type="entry name" value="AdoMet_MTases"/>
    <property type="match status" value="1"/>
</dbReference>
<comment type="function">
    <text evidence="7">Component of the EKC/KEOPS complex that is required for the formation of a threonylcarbamoyl group on adenosine at position 37 (t(6)A37) in tRNAs that read codons beginning with adenine. The complex is probably involved in the transfer of the threonylcarbamoyl moiety of threonylcarbamoyl-AMP (TC-AMP) to the N6 group of A37. CGI121 acts as an allosteric effector that regulates the t(6)A activity of the complex. The EKC/KEOPS complex also promotes both telomere uncapping and telomere elongation. The complex is required for efficient recruitment of transcriptional coactivators. CGI121 is not required for tRNA modification.</text>
</comment>
<protein>
    <recommendedName>
        <fullName evidence="4">EKC/KEOPS complex subunit CGI121</fullName>
    </recommendedName>
    <alternativeName>
        <fullName evidence="3">EKC/KEOPS complex subunit cgi121</fullName>
    </alternativeName>
</protein>
<evidence type="ECO:0000256" key="3">
    <source>
        <dbReference type="ARBA" id="ARBA00015316"/>
    </source>
</evidence>
<dbReference type="EMBL" id="CM003103">
    <property type="protein sequence ID" value="KUI70514.1"/>
    <property type="molecule type" value="Genomic_DNA"/>
</dbReference>
<dbReference type="Pfam" id="PF13489">
    <property type="entry name" value="Methyltransf_23"/>
    <property type="match status" value="1"/>
</dbReference>
<accession>A0A194W224</accession>
<organism evidence="9 10">
    <name type="scientific">Cytospora mali</name>
    <name type="common">Apple Valsa canker fungus</name>
    <name type="synonym">Valsa mali</name>
    <dbReference type="NCBI Taxonomy" id="578113"/>
    <lineage>
        <taxon>Eukaryota</taxon>
        <taxon>Fungi</taxon>
        <taxon>Dikarya</taxon>
        <taxon>Ascomycota</taxon>
        <taxon>Pezizomycotina</taxon>
        <taxon>Sordariomycetes</taxon>
        <taxon>Sordariomycetidae</taxon>
        <taxon>Diaporthales</taxon>
        <taxon>Cytosporaceae</taxon>
        <taxon>Cytospora</taxon>
    </lineage>
</organism>
<proteinExistence type="inferred from homology"/>
<evidence type="ECO:0000256" key="2">
    <source>
        <dbReference type="ARBA" id="ARBA00005546"/>
    </source>
</evidence>
<dbReference type="OrthoDB" id="2013972at2759"/>
<dbReference type="InterPro" id="IPR036504">
    <property type="entry name" value="CGI121/TPRKB_sf"/>
</dbReference>
<comment type="subcellular location">
    <subcellularLocation>
        <location evidence="1">Nucleus</location>
    </subcellularLocation>
</comment>
<keyword evidence="10" id="KW-1185">Reference proteome</keyword>
<dbReference type="GO" id="GO:0005634">
    <property type="term" value="C:nucleus"/>
    <property type="evidence" value="ECO:0007669"/>
    <property type="project" value="UniProtKB-SubCell"/>
</dbReference>
<dbReference type="GO" id="GO:0000408">
    <property type="term" value="C:EKC/KEOPS complex"/>
    <property type="evidence" value="ECO:0007669"/>
    <property type="project" value="TreeGrafter"/>
</dbReference>
<evidence type="ECO:0000256" key="8">
    <source>
        <dbReference type="RuleBase" id="RU004398"/>
    </source>
</evidence>
<dbReference type="Proteomes" id="UP000078559">
    <property type="component" value="Chromosome 6"/>
</dbReference>
<dbReference type="InterPro" id="IPR029063">
    <property type="entry name" value="SAM-dependent_MTases_sf"/>
</dbReference>
<keyword evidence="5" id="KW-0819">tRNA processing</keyword>
<evidence type="ECO:0000313" key="9">
    <source>
        <dbReference type="EMBL" id="KUI70514.1"/>
    </source>
</evidence>
<evidence type="ECO:0000256" key="6">
    <source>
        <dbReference type="ARBA" id="ARBA00023242"/>
    </source>
</evidence>
<evidence type="ECO:0000313" key="10">
    <source>
        <dbReference type="Proteomes" id="UP000078559"/>
    </source>
</evidence>
<evidence type="ECO:0000256" key="5">
    <source>
        <dbReference type="ARBA" id="ARBA00022694"/>
    </source>
</evidence>
<reference evidence="9" key="1">
    <citation type="submission" date="2014-12" db="EMBL/GenBank/DDBJ databases">
        <title>Genome Sequence of Valsa Canker Pathogens Uncovers a Specific Adaption of Colonization on Woody Bark.</title>
        <authorList>
            <person name="Yin Z."/>
            <person name="Liu H."/>
            <person name="Gao X."/>
            <person name="Li Z."/>
            <person name="Song N."/>
            <person name="Ke X."/>
            <person name="Dai Q."/>
            <person name="Wu Y."/>
            <person name="Sun Y."/>
            <person name="Xu J.-R."/>
            <person name="Kang Z.K."/>
            <person name="Wang L."/>
            <person name="Huang L."/>
        </authorList>
    </citation>
    <scope>NUCLEOTIDE SEQUENCE [LARGE SCALE GENOMIC DNA]</scope>
    <source>
        <strain evidence="9">03-8</strain>
    </source>
</reference>
<dbReference type="AlphaFoldDB" id="A0A194W224"/>
<dbReference type="PANTHER" id="PTHR15840">
    <property type="entry name" value="CGI-121 FAMILY MEMBER"/>
    <property type="match status" value="1"/>
</dbReference>
<dbReference type="GO" id="GO:0002949">
    <property type="term" value="P:tRNA threonylcarbamoyladenosine modification"/>
    <property type="evidence" value="ECO:0007669"/>
    <property type="project" value="TreeGrafter"/>
</dbReference>
<evidence type="ECO:0000256" key="1">
    <source>
        <dbReference type="ARBA" id="ARBA00004123"/>
    </source>
</evidence>
<dbReference type="SUPFAM" id="SSF53335">
    <property type="entry name" value="S-adenosyl-L-methionine-dependent methyltransferases"/>
    <property type="match status" value="1"/>
</dbReference>
<dbReference type="InterPro" id="IPR013926">
    <property type="entry name" value="CGI121/TPRKB"/>
</dbReference>
<dbReference type="SUPFAM" id="SSF143870">
    <property type="entry name" value="PF0523-like"/>
    <property type="match status" value="1"/>
</dbReference>
<dbReference type="Pfam" id="PF08617">
    <property type="entry name" value="CGI-121"/>
    <property type="match status" value="1"/>
</dbReference>
<sequence length="627" mass="69857">MEGYNSQGLPVDSRGAPLNIGEDIPATLLKTEMIAPYEQDLYGQSNNTMSYGGGVAQASLFPTATAAEFNQTPALDINGYILYASSRHVPEELLREPSGTSIAPPSSVLDEENGRTYAIHETGKYFLPNDPAEQDRLDLQHKIFKLALNGALYRAPICSPKNVLDIATGTGIWAIQFAKEHPESNVIGTDLSMIQPLGVTQNVQFFKEDSEHADWDYPTPFDYIHLRCVLSCFDDHRTVIRKSFDNINSGGWIEFMDPVFIPHCTDGTLQGSNLERLFQMLDRAMAATGRDLRVAGNYKQWLIEAGFVDVVEEVIPSPGNPWPTDPRFKEIGRWSMTNLYKGLRGMCWKLLRNYGMKPEEIEESVQLALQDIRDTRIHFYWPRYIVYGRKPYENPTTASETRASGLSCNAVANLPKCLSCSFLPCPNYKMSLLEMVALEHVPPSHSVHIAFFKGVSNAGFLQSQLLARNADFEYAFIDATTVVSRLQVLAATYKALSVLLDGKLKSPNVHAETVLALSASNNISEAYRRYGISPEVKDIIIVKVLYPTDDRPQPPIADEVWKHLLENVEGSAVPFSDEEIAKTTDWAKVSKYYKLNGAPGLKGIKDEAAKLKETEMLILSSMALRGV</sequence>
<keyword evidence="6 8" id="KW-0539">Nucleus</keyword>
<evidence type="ECO:0000256" key="7">
    <source>
        <dbReference type="ARBA" id="ARBA00025043"/>
    </source>
</evidence>
<dbReference type="Gene3D" id="3.30.2380.10">
    <property type="entry name" value="CGI121/TPRKB"/>
    <property type="match status" value="1"/>
</dbReference>
<dbReference type="Gene3D" id="3.40.50.150">
    <property type="entry name" value="Vaccinia Virus protein VP39"/>
    <property type="match status" value="1"/>
</dbReference>
<gene>
    <name evidence="9" type="ORF">VM1G_06563</name>
</gene>
<name>A0A194W224_CYTMA</name>
<dbReference type="PANTHER" id="PTHR15840:SF10">
    <property type="entry name" value="EKC_KEOPS COMPLEX SUBUNIT TPRKB"/>
    <property type="match status" value="1"/>
</dbReference>
<dbReference type="GO" id="GO:0005829">
    <property type="term" value="C:cytosol"/>
    <property type="evidence" value="ECO:0007669"/>
    <property type="project" value="TreeGrafter"/>
</dbReference>
<dbReference type="SMR" id="A0A194W224"/>
<comment type="similarity">
    <text evidence="2 8">Belongs to the CGI121/TPRKB family.</text>
</comment>
<evidence type="ECO:0000256" key="4">
    <source>
        <dbReference type="ARBA" id="ARBA00016009"/>
    </source>
</evidence>